<protein>
    <recommendedName>
        <fullName evidence="3">F-box domain-containing protein</fullName>
    </recommendedName>
</protein>
<keyword evidence="2" id="KW-1185">Reference proteome</keyword>
<organism evidence="1 2">
    <name type="scientific">Orchesella dallaii</name>
    <dbReference type="NCBI Taxonomy" id="48710"/>
    <lineage>
        <taxon>Eukaryota</taxon>
        <taxon>Metazoa</taxon>
        <taxon>Ecdysozoa</taxon>
        <taxon>Arthropoda</taxon>
        <taxon>Hexapoda</taxon>
        <taxon>Collembola</taxon>
        <taxon>Entomobryomorpha</taxon>
        <taxon>Entomobryoidea</taxon>
        <taxon>Orchesellidae</taxon>
        <taxon>Orchesellinae</taxon>
        <taxon>Orchesella</taxon>
    </lineage>
</organism>
<evidence type="ECO:0000313" key="1">
    <source>
        <dbReference type="EMBL" id="CAL8092354.1"/>
    </source>
</evidence>
<reference evidence="1 2" key="1">
    <citation type="submission" date="2024-08" db="EMBL/GenBank/DDBJ databases">
        <authorList>
            <person name="Cucini C."/>
            <person name="Frati F."/>
        </authorList>
    </citation>
    <scope>NUCLEOTIDE SEQUENCE [LARGE SCALE GENOMIC DNA]</scope>
</reference>
<evidence type="ECO:0000313" key="2">
    <source>
        <dbReference type="Proteomes" id="UP001642540"/>
    </source>
</evidence>
<evidence type="ECO:0008006" key="3">
    <source>
        <dbReference type="Google" id="ProtNLM"/>
    </source>
</evidence>
<comment type="caution">
    <text evidence="1">The sequence shown here is derived from an EMBL/GenBank/DDBJ whole genome shotgun (WGS) entry which is preliminary data.</text>
</comment>
<sequence>MSLSESEEGVMMQVFPFLTKYLEPKDILASRLVCKSLKQGVEQFLQDHPVYTDVGFQFPSEDFITKDVALLFQYFSYDFYVDEMEDLETFFGKVCKVKGNPFLSRRVTYREISGCGYDHEETEKFRCLFKSLLKKFGSQIWHCVLALKFDDTTPEDMYQLARSYLKLMPNLKSLSMHIDMEGGDDYVFMTDELTMFVRRNPLPPLKQLVTLKLEGVINPIEEAALRKYRHVRKLSSRCEARPESSDLVPDFIGGVKMNQLEDLRIMPQSELDLIKLQIVSWKIKGLRLDEVQNVELASVFRAVSVFGKTLRHFSLCFELGYDEIPSYKETGQLKLPQVEIVKITAPSMCISSIDFLLPCISLKELYLNVKISSSTAEMEGVFDVKVVDDVVIPFQGHFDSMNESLIWELFPKLEKLQIKTQMDVDGDLESSFEPAKYEYTRDAYVSGFQD</sequence>
<accession>A0ABP1QA62</accession>
<gene>
    <name evidence="1" type="ORF">ODALV1_LOCUS8189</name>
</gene>
<dbReference type="EMBL" id="CAXLJM020000025">
    <property type="protein sequence ID" value="CAL8092354.1"/>
    <property type="molecule type" value="Genomic_DNA"/>
</dbReference>
<name>A0ABP1QA62_9HEXA</name>
<dbReference type="Proteomes" id="UP001642540">
    <property type="component" value="Unassembled WGS sequence"/>
</dbReference>
<proteinExistence type="predicted"/>